<evidence type="ECO:0000256" key="1">
    <source>
        <dbReference type="ARBA" id="ARBA00023002"/>
    </source>
</evidence>
<evidence type="ECO:0000313" key="5">
    <source>
        <dbReference type="EMBL" id="MFC4014086.1"/>
    </source>
</evidence>
<keyword evidence="1" id="KW-0560">Oxidoreductase</keyword>
<feature type="domain" description="Gfo/Idh/MocA-like oxidoreductase N-terminal" evidence="3">
    <location>
        <begin position="15"/>
        <end position="133"/>
    </location>
</feature>
<feature type="compositionally biased region" description="Polar residues" evidence="2">
    <location>
        <begin position="374"/>
        <end position="389"/>
    </location>
</feature>
<gene>
    <name evidence="5" type="ORF">ACFOY2_43145</name>
</gene>
<comment type="caution">
    <text evidence="5">The sequence shown here is derived from an EMBL/GenBank/DDBJ whole genome shotgun (WGS) entry which is preliminary data.</text>
</comment>
<sequence length="406" mass="42080">MSPSFARAADPARPLRVVQVGAGSMGRAWLGTLTASPDVELVGVADLDVERAEAAVRDLAGGVTVGASLGELIPATAPDVVVNVTVPAAHGVVNAEALLAGLPVLCEKPAAPTLADALVQAAAAQATGQLLMISQSRRYFAGLAEYRRRIAELGTVGLLTTGFARAPRFGGFREEMEQPLLVDMAIHAFDTARYLLDAEPVSVVCQSWNPAWSWFRGDAVATATFLFDGGARYVFTGSWCVDGLETSWNGEWRAGGSTGTATWDGEQRVASSISGAADVPPGEHEQIAGALVEFVAALRTGVEPAGTISGNVRSLAMVEAAVRSAESGGRVEIDALLELAYREALSHPVPEPIRACLESWGTPSAALGVKAVAQQESSMSITPTSSGPAGTSLAPSPVNPSGRRRP</sequence>
<proteinExistence type="predicted"/>
<dbReference type="InterPro" id="IPR050463">
    <property type="entry name" value="Gfo/Idh/MocA_oxidrdct_glycsds"/>
</dbReference>
<dbReference type="Gene3D" id="3.30.360.10">
    <property type="entry name" value="Dihydrodipicolinate Reductase, domain 2"/>
    <property type="match status" value="1"/>
</dbReference>
<accession>A0ABV8GJF7</accession>
<feature type="domain" description="GFO/IDH/MocA-like oxidoreductase" evidence="4">
    <location>
        <begin position="173"/>
        <end position="261"/>
    </location>
</feature>
<dbReference type="Proteomes" id="UP001595851">
    <property type="component" value="Unassembled WGS sequence"/>
</dbReference>
<evidence type="ECO:0000259" key="3">
    <source>
        <dbReference type="Pfam" id="PF01408"/>
    </source>
</evidence>
<dbReference type="Pfam" id="PF22725">
    <property type="entry name" value="GFO_IDH_MocA_C3"/>
    <property type="match status" value="1"/>
</dbReference>
<dbReference type="PANTHER" id="PTHR43818">
    <property type="entry name" value="BCDNA.GH03377"/>
    <property type="match status" value="1"/>
</dbReference>
<keyword evidence="6" id="KW-1185">Reference proteome</keyword>
<dbReference type="InterPro" id="IPR000683">
    <property type="entry name" value="Gfo/Idh/MocA-like_OxRdtase_N"/>
</dbReference>
<dbReference type="EMBL" id="JBHSBI010000032">
    <property type="protein sequence ID" value="MFC4014086.1"/>
    <property type="molecule type" value="Genomic_DNA"/>
</dbReference>
<name>A0ABV8GJF7_9ACTN</name>
<evidence type="ECO:0000259" key="4">
    <source>
        <dbReference type="Pfam" id="PF22725"/>
    </source>
</evidence>
<protein>
    <submittedName>
        <fullName evidence="5">Gfo/Idh/MocA family protein</fullName>
    </submittedName>
</protein>
<feature type="region of interest" description="Disordered" evidence="2">
    <location>
        <begin position="371"/>
        <end position="406"/>
    </location>
</feature>
<dbReference type="Gene3D" id="3.40.50.720">
    <property type="entry name" value="NAD(P)-binding Rossmann-like Domain"/>
    <property type="match status" value="1"/>
</dbReference>
<dbReference type="RefSeq" id="WP_379533936.1">
    <property type="nucleotide sequence ID" value="NZ_JBHSBI010000032.1"/>
</dbReference>
<evidence type="ECO:0000313" key="6">
    <source>
        <dbReference type="Proteomes" id="UP001595851"/>
    </source>
</evidence>
<dbReference type="InterPro" id="IPR055170">
    <property type="entry name" value="GFO_IDH_MocA-like_dom"/>
</dbReference>
<dbReference type="Pfam" id="PF01408">
    <property type="entry name" value="GFO_IDH_MocA"/>
    <property type="match status" value="1"/>
</dbReference>
<dbReference type="SUPFAM" id="SSF51735">
    <property type="entry name" value="NAD(P)-binding Rossmann-fold domains"/>
    <property type="match status" value="1"/>
</dbReference>
<reference evidence="6" key="1">
    <citation type="journal article" date="2019" name="Int. J. Syst. Evol. Microbiol.">
        <title>The Global Catalogue of Microorganisms (GCM) 10K type strain sequencing project: providing services to taxonomists for standard genome sequencing and annotation.</title>
        <authorList>
            <consortium name="The Broad Institute Genomics Platform"/>
            <consortium name="The Broad Institute Genome Sequencing Center for Infectious Disease"/>
            <person name="Wu L."/>
            <person name="Ma J."/>
        </authorList>
    </citation>
    <scope>NUCLEOTIDE SEQUENCE [LARGE SCALE GENOMIC DNA]</scope>
    <source>
        <strain evidence="6">TBRC 1276</strain>
    </source>
</reference>
<dbReference type="PANTHER" id="PTHR43818:SF11">
    <property type="entry name" value="BCDNA.GH03377"/>
    <property type="match status" value="1"/>
</dbReference>
<dbReference type="InterPro" id="IPR036291">
    <property type="entry name" value="NAD(P)-bd_dom_sf"/>
</dbReference>
<organism evidence="5 6">
    <name type="scientific">Nonomuraea purpurea</name>
    <dbReference type="NCBI Taxonomy" id="1849276"/>
    <lineage>
        <taxon>Bacteria</taxon>
        <taxon>Bacillati</taxon>
        <taxon>Actinomycetota</taxon>
        <taxon>Actinomycetes</taxon>
        <taxon>Streptosporangiales</taxon>
        <taxon>Streptosporangiaceae</taxon>
        <taxon>Nonomuraea</taxon>
    </lineage>
</organism>
<evidence type="ECO:0000256" key="2">
    <source>
        <dbReference type="SAM" id="MobiDB-lite"/>
    </source>
</evidence>
<dbReference type="SUPFAM" id="SSF55347">
    <property type="entry name" value="Glyceraldehyde-3-phosphate dehydrogenase-like, C-terminal domain"/>
    <property type="match status" value="1"/>
</dbReference>